<dbReference type="EMBL" id="MU003494">
    <property type="protein sequence ID" value="KAF2476274.1"/>
    <property type="molecule type" value="Genomic_DNA"/>
</dbReference>
<gene>
    <name evidence="1" type="ORF">BDR25DRAFT_375124</name>
</gene>
<name>A0ACB6RAL4_9PLEO</name>
<comment type="caution">
    <text evidence="1">The sequence shown here is derived from an EMBL/GenBank/DDBJ whole genome shotgun (WGS) entry which is preliminary data.</text>
</comment>
<keyword evidence="2" id="KW-1185">Reference proteome</keyword>
<dbReference type="Proteomes" id="UP000799755">
    <property type="component" value="Unassembled WGS sequence"/>
</dbReference>
<reference evidence="1" key="1">
    <citation type="journal article" date="2020" name="Stud. Mycol.">
        <title>101 Dothideomycetes genomes: a test case for predicting lifestyles and emergence of pathogens.</title>
        <authorList>
            <person name="Haridas S."/>
            <person name="Albert R."/>
            <person name="Binder M."/>
            <person name="Bloem J."/>
            <person name="Labutti K."/>
            <person name="Salamov A."/>
            <person name="Andreopoulos B."/>
            <person name="Baker S."/>
            <person name="Barry K."/>
            <person name="Bills G."/>
            <person name="Bluhm B."/>
            <person name="Cannon C."/>
            <person name="Castanera R."/>
            <person name="Culley D."/>
            <person name="Daum C."/>
            <person name="Ezra D."/>
            <person name="Gonzalez J."/>
            <person name="Henrissat B."/>
            <person name="Kuo A."/>
            <person name="Liang C."/>
            <person name="Lipzen A."/>
            <person name="Lutzoni F."/>
            <person name="Magnuson J."/>
            <person name="Mondo S."/>
            <person name="Nolan M."/>
            <person name="Ohm R."/>
            <person name="Pangilinan J."/>
            <person name="Park H.-J."/>
            <person name="Ramirez L."/>
            <person name="Alfaro M."/>
            <person name="Sun H."/>
            <person name="Tritt A."/>
            <person name="Yoshinaga Y."/>
            <person name="Zwiers L.-H."/>
            <person name="Turgeon B."/>
            <person name="Goodwin S."/>
            <person name="Spatafora J."/>
            <person name="Crous P."/>
            <person name="Grigoriev I."/>
        </authorList>
    </citation>
    <scope>NUCLEOTIDE SEQUENCE</scope>
    <source>
        <strain evidence="1">ATCC 200398</strain>
    </source>
</reference>
<organism evidence="1 2">
    <name type="scientific">Lindgomyces ingoldianus</name>
    <dbReference type="NCBI Taxonomy" id="673940"/>
    <lineage>
        <taxon>Eukaryota</taxon>
        <taxon>Fungi</taxon>
        <taxon>Dikarya</taxon>
        <taxon>Ascomycota</taxon>
        <taxon>Pezizomycotina</taxon>
        <taxon>Dothideomycetes</taxon>
        <taxon>Pleosporomycetidae</taxon>
        <taxon>Pleosporales</taxon>
        <taxon>Lindgomycetaceae</taxon>
        <taxon>Lindgomyces</taxon>
    </lineage>
</organism>
<evidence type="ECO:0000313" key="2">
    <source>
        <dbReference type="Proteomes" id="UP000799755"/>
    </source>
</evidence>
<protein>
    <submittedName>
        <fullName evidence="1">Uncharacterized protein</fullName>
    </submittedName>
</protein>
<evidence type="ECO:0000313" key="1">
    <source>
        <dbReference type="EMBL" id="KAF2476274.1"/>
    </source>
</evidence>
<proteinExistence type="predicted"/>
<sequence length="111" mass="13180">MNWPVGKRPSEKTYHYDFLQIWLVMAALPKTDRVRNISASNFSPMQIEHFKQHINIKHTVHQIRLHSSLSQDKWAKWHNAYGIEFITNSPLGNMNPTYNNKGQRERTYHCC</sequence>
<accession>A0ACB6RAL4</accession>